<feature type="transmembrane region" description="Helical" evidence="7">
    <location>
        <begin position="259"/>
        <end position="279"/>
    </location>
</feature>
<evidence type="ECO:0000313" key="10">
    <source>
        <dbReference type="Proteomes" id="UP001174934"/>
    </source>
</evidence>
<feature type="region of interest" description="Disordered" evidence="6">
    <location>
        <begin position="289"/>
        <end position="377"/>
    </location>
</feature>
<keyword evidence="3 7" id="KW-1133">Transmembrane helix</keyword>
<feature type="transmembrane region" description="Helical" evidence="7">
    <location>
        <begin position="104"/>
        <end position="128"/>
    </location>
</feature>
<feature type="transmembrane region" description="Helical" evidence="7">
    <location>
        <begin position="140"/>
        <end position="161"/>
    </location>
</feature>
<keyword evidence="4 7" id="KW-0472">Membrane</keyword>
<comment type="subcellular location">
    <subcellularLocation>
        <location evidence="1">Membrane</location>
        <topology evidence="1">Multi-pass membrane protein</topology>
    </subcellularLocation>
</comment>
<organism evidence="9 10">
    <name type="scientific">Bombardia bombarda</name>
    <dbReference type="NCBI Taxonomy" id="252184"/>
    <lineage>
        <taxon>Eukaryota</taxon>
        <taxon>Fungi</taxon>
        <taxon>Dikarya</taxon>
        <taxon>Ascomycota</taxon>
        <taxon>Pezizomycotina</taxon>
        <taxon>Sordariomycetes</taxon>
        <taxon>Sordariomycetidae</taxon>
        <taxon>Sordariales</taxon>
        <taxon>Lasiosphaeriaceae</taxon>
        <taxon>Bombardia</taxon>
    </lineage>
</organism>
<feature type="transmembrane region" description="Helical" evidence="7">
    <location>
        <begin position="27"/>
        <end position="48"/>
    </location>
</feature>
<dbReference type="Pfam" id="PF20684">
    <property type="entry name" value="Fung_rhodopsin"/>
    <property type="match status" value="1"/>
</dbReference>
<feature type="transmembrane region" description="Helical" evidence="7">
    <location>
        <begin position="186"/>
        <end position="209"/>
    </location>
</feature>
<evidence type="ECO:0000256" key="1">
    <source>
        <dbReference type="ARBA" id="ARBA00004141"/>
    </source>
</evidence>
<evidence type="ECO:0000256" key="6">
    <source>
        <dbReference type="SAM" id="MobiDB-lite"/>
    </source>
</evidence>
<evidence type="ECO:0000256" key="4">
    <source>
        <dbReference type="ARBA" id="ARBA00023136"/>
    </source>
</evidence>
<dbReference type="AlphaFoldDB" id="A0AA40C2L3"/>
<feature type="compositionally biased region" description="Polar residues" evidence="6">
    <location>
        <begin position="366"/>
        <end position="377"/>
    </location>
</feature>
<dbReference type="EMBL" id="JAULSR010000004">
    <property type="protein sequence ID" value="KAK0622058.1"/>
    <property type="molecule type" value="Genomic_DNA"/>
</dbReference>
<gene>
    <name evidence="9" type="ORF">B0T17DRAFT_535747</name>
</gene>
<evidence type="ECO:0000256" key="5">
    <source>
        <dbReference type="ARBA" id="ARBA00038359"/>
    </source>
</evidence>
<dbReference type="PANTHER" id="PTHR33048">
    <property type="entry name" value="PTH11-LIKE INTEGRAL MEMBRANE PROTEIN (AFU_ORTHOLOGUE AFUA_5G11245)"/>
    <property type="match status" value="1"/>
</dbReference>
<evidence type="ECO:0000256" key="7">
    <source>
        <dbReference type="SAM" id="Phobius"/>
    </source>
</evidence>
<reference evidence="9" key="1">
    <citation type="submission" date="2023-06" db="EMBL/GenBank/DDBJ databases">
        <title>Genome-scale phylogeny and comparative genomics of the fungal order Sordariales.</title>
        <authorList>
            <consortium name="Lawrence Berkeley National Laboratory"/>
            <person name="Hensen N."/>
            <person name="Bonometti L."/>
            <person name="Westerberg I."/>
            <person name="Brannstrom I.O."/>
            <person name="Guillou S."/>
            <person name="Cros-Aarteil S."/>
            <person name="Calhoun S."/>
            <person name="Haridas S."/>
            <person name="Kuo A."/>
            <person name="Mondo S."/>
            <person name="Pangilinan J."/>
            <person name="Riley R."/>
            <person name="LaButti K."/>
            <person name="Andreopoulos B."/>
            <person name="Lipzen A."/>
            <person name="Chen C."/>
            <person name="Yanf M."/>
            <person name="Daum C."/>
            <person name="Ng V."/>
            <person name="Clum A."/>
            <person name="Steindorff A."/>
            <person name="Ohm R."/>
            <person name="Martin F."/>
            <person name="Silar P."/>
            <person name="Natvig D."/>
            <person name="Lalanne C."/>
            <person name="Gautier V."/>
            <person name="Ament-velasquez S.L."/>
            <person name="Kruys A."/>
            <person name="Hutchinson M.I."/>
            <person name="Powell A.J."/>
            <person name="Barry K."/>
            <person name="Miller A.N."/>
            <person name="Grigoriev I.V."/>
            <person name="Debuchy R."/>
            <person name="Gladieux P."/>
            <person name="Thoren M.H."/>
            <person name="Johannesson H."/>
        </authorList>
    </citation>
    <scope>NUCLEOTIDE SEQUENCE</scope>
    <source>
        <strain evidence="9">SMH3391-2</strain>
    </source>
</reference>
<dbReference type="GO" id="GO:0016020">
    <property type="term" value="C:membrane"/>
    <property type="evidence" value="ECO:0007669"/>
    <property type="project" value="UniProtKB-SubCell"/>
</dbReference>
<feature type="domain" description="Rhodopsin" evidence="8">
    <location>
        <begin position="44"/>
        <end position="283"/>
    </location>
</feature>
<dbReference type="InterPro" id="IPR049326">
    <property type="entry name" value="Rhodopsin_dom_fungi"/>
</dbReference>
<dbReference type="Proteomes" id="UP001174934">
    <property type="component" value="Unassembled WGS sequence"/>
</dbReference>
<evidence type="ECO:0000256" key="3">
    <source>
        <dbReference type="ARBA" id="ARBA00022989"/>
    </source>
</evidence>
<proteinExistence type="inferred from homology"/>
<dbReference type="InterPro" id="IPR052337">
    <property type="entry name" value="SAT4-like"/>
</dbReference>
<feature type="compositionally biased region" description="Gly residues" evidence="6">
    <location>
        <begin position="297"/>
        <end position="314"/>
    </location>
</feature>
<name>A0AA40C2L3_9PEZI</name>
<feature type="transmembrane region" description="Helical" evidence="7">
    <location>
        <begin position="60"/>
        <end position="84"/>
    </location>
</feature>
<evidence type="ECO:0000256" key="2">
    <source>
        <dbReference type="ARBA" id="ARBA00022692"/>
    </source>
</evidence>
<keyword evidence="2 7" id="KW-0812">Transmembrane</keyword>
<evidence type="ECO:0000313" key="9">
    <source>
        <dbReference type="EMBL" id="KAK0622058.1"/>
    </source>
</evidence>
<comment type="caution">
    <text evidence="9">The sequence shown here is derived from an EMBL/GenBank/DDBJ whole genome shotgun (WGS) entry which is preliminary data.</text>
</comment>
<dbReference type="PANTHER" id="PTHR33048:SF129">
    <property type="entry name" value="INTEGRAL MEMBRANE PROTEIN-RELATED"/>
    <property type="match status" value="1"/>
</dbReference>
<sequence length="377" mass="41814">MRLPPAEIRAQWPTPNYTNPTTRGPGVIIVELFTLAIAIVCLVLRLYVRMRIIGKSGLDDWIMVASMFFAIGVSICVILATKFYGWDRHIWDLTLPQMIQGRQISIAIQALFLLSSSLAKVSILVSYLRIAPRDSKFRRLTNLSIILVVLGCVAHFIVLWAQCLPTSSYWDILNNHRDCIPEGPPLLIQSIMTVLTDFIVWVLPLPTFFHARLPFSQRLALIVLFSFGLFVVFAGSLRTYWIYYVIEKTYDPTWEGFNLWIWTALEAHLGVICGCVPWLKSLVTFKKTGGTSSARTGTGGGTGGMGSNMPGGGSKNRVSGKTPGDGYLGSPTDRKFPSRGIHTLTDIDGERSDDDIAMASYDGSHRTSSTAEITPKF</sequence>
<evidence type="ECO:0000259" key="8">
    <source>
        <dbReference type="Pfam" id="PF20684"/>
    </source>
</evidence>
<protein>
    <recommendedName>
        <fullName evidence="8">Rhodopsin domain-containing protein</fullName>
    </recommendedName>
</protein>
<feature type="transmembrane region" description="Helical" evidence="7">
    <location>
        <begin position="221"/>
        <end position="243"/>
    </location>
</feature>
<accession>A0AA40C2L3</accession>
<comment type="similarity">
    <text evidence="5">Belongs to the SAT4 family.</text>
</comment>
<keyword evidence="10" id="KW-1185">Reference proteome</keyword>